<dbReference type="Proteomes" id="UP001370490">
    <property type="component" value="Unassembled WGS sequence"/>
</dbReference>
<dbReference type="PANTHER" id="PTHR47926">
    <property type="entry name" value="PENTATRICOPEPTIDE REPEAT-CONTAINING PROTEIN"/>
    <property type="match status" value="1"/>
</dbReference>
<evidence type="ECO:0000256" key="1">
    <source>
        <dbReference type="ARBA" id="ARBA00022737"/>
    </source>
</evidence>
<comment type="caution">
    <text evidence="3">The sequence shown here is derived from an EMBL/GenBank/DDBJ whole genome shotgun (WGS) entry which is preliminary data.</text>
</comment>
<accession>A0AAN8VM49</accession>
<dbReference type="AlphaFoldDB" id="A0AAN8VM49"/>
<name>A0AAN8VM49_9MAGN</name>
<dbReference type="NCBIfam" id="TIGR00756">
    <property type="entry name" value="PPR"/>
    <property type="match status" value="2"/>
</dbReference>
<dbReference type="GO" id="GO:0009451">
    <property type="term" value="P:RNA modification"/>
    <property type="evidence" value="ECO:0007669"/>
    <property type="project" value="InterPro"/>
</dbReference>
<keyword evidence="4" id="KW-1185">Reference proteome</keyword>
<dbReference type="InterPro" id="IPR011990">
    <property type="entry name" value="TPR-like_helical_dom_sf"/>
</dbReference>
<proteinExistence type="predicted"/>
<dbReference type="Gene3D" id="1.25.40.10">
    <property type="entry name" value="Tetratricopeptide repeat domain"/>
    <property type="match status" value="2"/>
</dbReference>
<evidence type="ECO:0000256" key="2">
    <source>
        <dbReference type="PROSITE-ProRule" id="PRU00708"/>
    </source>
</evidence>
<gene>
    <name evidence="3" type="ORF">RJ641_001641</name>
</gene>
<feature type="repeat" description="PPR" evidence="2">
    <location>
        <begin position="38"/>
        <end position="72"/>
    </location>
</feature>
<organism evidence="3 4">
    <name type="scientific">Dillenia turbinata</name>
    <dbReference type="NCBI Taxonomy" id="194707"/>
    <lineage>
        <taxon>Eukaryota</taxon>
        <taxon>Viridiplantae</taxon>
        <taxon>Streptophyta</taxon>
        <taxon>Embryophyta</taxon>
        <taxon>Tracheophyta</taxon>
        <taxon>Spermatophyta</taxon>
        <taxon>Magnoliopsida</taxon>
        <taxon>eudicotyledons</taxon>
        <taxon>Gunneridae</taxon>
        <taxon>Pentapetalae</taxon>
        <taxon>Dilleniales</taxon>
        <taxon>Dilleniaceae</taxon>
        <taxon>Dillenia</taxon>
    </lineage>
</organism>
<dbReference type="GO" id="GO:0003723">
    <property type="term" value="F:RNA binding"/>
    <property type="evidence" value="ECO:0007669"/>
    <property type="project" value="InterPro"/>
</dbReference>
<protein>
    <submittedName>
        <fullName evidence="3">Pentatricopeptide repeat</fullName>
    </submittedName>
</protein>
<evidence type="ECO:0000313" key="4">
    <source>
        <dbReference type="Proteomes" id="UP001370490"/>
    </source>
</evidence>
<dbReference type="EMBL" id="JBAMMX010000010">
    <property type="protein sequence ID" value="KAK6932017.1"/>
    <property type="molecule type" value="Genomic_DNA"/>
</dbReference>
<sequence length="134" mass="15126">MRYCEKCRVIYNTDEWIRIEMGSALLSRDNFDQMVVKDLISWSSMIHAFVKRGTAEASLDLFKKKVDEGVEPDKTTTVGQMEKQGVEPNEATFVSVLTASCQLGLVNEGCSFFDKMVDCNIKPKVEHFGAYVIS</sequence>
<reference evidence="3 4" key="1">
    <citation type="submission" date="2023-12" db="EMBL/GenBank/DDBJ databases">
        <title>A high-quality genome assembly for Dillenia turbinata (Dilleniales).</title>
        <authorList>
            <person name="Chanderbali A."/>
        </authorList>
    </citation>
    <scope>NUCLEOTIDE SEQUENCE [LARGE SCALE GENOMIC DNA]</scope>
    <source>
        <strain evidence="3">LSX21</strain>
        <tissue evidence="3">Leaf</tissue>
    </source>
</reference>
<dbReference type="InterPro" id="IPR002885">
    <property type="entry name" value="PPR_rpt"/>
</dbReference>
<dbReference type="Pfam" id="PF01535">
    <property type="entry name" value="PPR"/>
    <property type="match status" value="2"/>
</dbReference>
<feature type="repeat" description="PPR" evidence="2">
    <location>
        <begin position="89"/>
        <end position="123"/>
    </location>
</feature>
<evidence type="ECO:0000313" key="3">
    <source>
        <dbReference type="EMBL" id="KAK6932017.1"/>
    </source>
</evidence>
<dbReference type="InterPro" id="IPR046960">
    <property type="entry name" value="PPR_At4g14850-like_plant"/>
</dbReference>
<dbReference type="PROSITE" id="PS51375">
    <property type="entry name" value="PPR"/>
    <property type="match status" value="2"/>
</dbReference>
<keyword evidence="1" id="KW-0677">Repeat</keyword>